<comment type="function">
    <text evidence="6">HflC and HflK could regulate a protease.</text>
</comment>
<dbReference type="PANTHER" id="PTHR42911:SF1">
    <property type="entry name" value="MODULATOR OF FTSH PROTEASE HFLC"/>
    <property type="match status" value="1"/>
</dbReference>
<organism evidence="9 10">
    <name type="scientific">Alcanivorax hongdengensis A-11-3</name>
    <dbReference type="NCBI Taxonomy" id="1177179"/>
    <lineage>
        <taxon>Bacteria</taxon>
        <taxon>Pseudomonadati</taxon>
        <taxon>Pseudomonadota</taxon>
        <taxon>Gammaproteobacteria</taxon>
        <taxon>Oceanospirillales</taxon>
        <taxon>Alcanivoracaceae</taxon>
        <taxon>Alcanivorax</taxon>
    </lineage>
</organism>
<comment type="similarity">
    <text evidence="2 6">Belongs to the band 7/mec-2 family. HflC subfamily.</text>
</comment>
<comment type="subcellular location">
    <subcellularLocation>
        <location evidence="1">Membrane</location>
        <topology evidence="1">Single-pass membrane protein</topology>
    </subcellularLocation>
</comment>
<dbReference type="PIRSF" id="PIRSF005651">
    <property type="entry name" value="HflC"/>
    <property type="match status" value="1"/>
</dbReference>
<evidence type="ECO:0000256" key="4">
    <source>
        <dbReference type="ARBA" id="ARBA00022989"/>
    </source>
</evidence>
<dbReference type="InterPro" id="IPR010200">
    <property type="entry name" value="HflC"/>
</dbReference>
<feature type="region of interest" description="Disordered" evidence="7">
    <location>
        <begin position="238"/>
        <end position="264"/>
    </location>
</feature>
<keyword evidence="9" id="KW-0645">Protease</keyword>
<keyword evidence="4" id="KW-1133">Transmembrane helix</keyword>
<dbReference type="EMBL" id="AMRJ01000001">
    <property type="protein sequence ID" value="EKF75942.1"/>
    <property type="molecule type" value="Genomic_DNA"/>
</dbReference>
<keyword evidence="9" id="KW-0378">Hydrolase</keyword>
<dbReference type="AlphaFoldDB" id="L0WIH1"/>
<name>L0WIH1_9GAMM</name>
<dbReference type="Gene3D" id="3.30.479.30">
    <property type="entry name" value="Band 7 domain"/>
    <property type="match status" value="1"/>
</dbReference>
<dbReference type="GO" id="GO:0016020">
    <property type="term" value="C:membrane"/>
    <property type="evidence" value="ECO:0007669"/>
    <property type="project" value="UniProtKB-SubCell"/>
</dbReference>
<dbReference type="GO" id="GO:0008233">
    <property type="term" value="F:peptidase activity"/>
    <property type="evidence" value="ECO:0007669"/>
    <property type="project" value="UniProtKB-KW"/>
</dbReference>
<feature type="domain" description="Band 7" evidence="8">
    <location>
        <begin position="21"/>
        <end position="236"/>
    </location>
</feature>
<dbReference type="PATRIC" id="fig|1177179.3.peg.113"/>
<keyword evidence="3" id="KW-0812">Transmembrane</keyword>
<proteinExistence type="inferred from homology"/>
<evidence type="ECO:0000256" key="6">
    <source>
        <dbReference type="PIRNR" id="PIRNR005651"/>
    </source>
</evidence>
<dbReference type="STRING" id="1177179.A11A3_00570"/>
<sequence length="341" mass="38758">MNNRSLMALIALGVVLLLALDSFFIVNESEKAVLKQFSRIVKSDIKPGIYFKWPLVDSVVKVDGRSLIYDVPTQSFLTAEKKLLNVDAFVIWRISNVQRYLVSVGGGSSDKRIMERRAEDLLAPRVNEGLRNEFASRTVFQVVAGESDVEKVEGDTAVVRDPITGQTTEVPKDKLDESVLPSSDKSDKDQREELMDQVRQDVNKSTMEDLGIEVVDIRVKQVDWPEQVRGRVFDRMRAERQRDAASHRSKGREEAEKIRASADRQSTEILAQAYKDAQTTKGEGDAQAAAIYSRAYNQDKEFFRFYRSLKAYKDTLNKPEDIMVLKPDSEFFRYLNSAEGK</sequence>
<dbReference type="Proteomes" id="UP000010164">
    <property type="component" value="Unassembled WGS sequence"/>
</dbReference>
<dbReference type="PANTHER" id="PTHR42911">
    <property type="entry name" value="MODULATOR OF FTSH PROTEASE HFLC"/>
    <property type="match status" value="1"/>
</dbReference>
<dbReference type="InterPro" id="IPR036013">
    <property type="entry name" value="Band_7/SPFH_dom_sf"/>
</dbReference>
<dbReference type="eggNOG" id="COG0330">
    <property type="taxonomic scope" value="Bacteria"/>
</dbReference>
<keyword evidence="5" id="KW-0472">Membrane</keyword>
<dbReference type="SMART" id="SM00244">
    <property type="entry name" value="PHB"/>
    <property type="match status" value="1"/>
</dbReference>
<feature type="region of interest" description="Disordered" evidence="7">
    <location>
        <begin position="155"/>
        <end position="193"/>
    </location>
</feature>
<keyword evidence="10" id="KW-1185">Reference proteome</keyword>
<dbReference type="GO" id="GO:0006508">
    <property type="term" value="P:proteolysis"/>
    <property type="evidence" value="ECO:0007669"/>
    <property type="project" value="UniProtKB-KW"/>
</dbReference>
<evidence type="ECO:0000256" key="3">
    <source>
        <dbReference type="ARBA" id="ARBA00022692"/>
    </source>
</evidence>
<dbReference type="SUPFAM" id="SSF117892">
    <property type="entry name" value="Band 7/SPFH domain"/>
    <property type="match status" value="2"/>
</dbReference>
<dbReference type="CDD" id="cd03405">
    <property type="entry name" value="SPFH_HflC"/>
    <property type="match status" value="1"/>
</dbReference>
<comment type="caution">
    <text evidence="9">The sequence shown here is derived from an EMBL/GenBank/DDBJ whole genome shotgun (WGS) entry which is preliminary data.</text>
</comment>
<accession>L0WIH1</accession>
<protein>
    <recommendedName>
        <fullName evidence="6">Protein HflC</fullName>
    </recommendedName>
</protein>
<evidence type="ECO:0000259" key="8">
    <source>
        <dbReference type="SMART" id="SM00244"/>
    </source>
</evidence>
<gene>
    <name evidence="9" type="ORF">A11A3_00570</name>
</gene>
<evidence type="ECO:0000313" key="9">
    <source>
        <dbReference type="EMBL" id="EKF75942.1"/>
    </source>
</evidence>
<dbReference type="NCBIfam" id="TIGR01932">
    <property type="entry name" value="hflC"/>
    <property type="match status" value="1"/>
</dbReference>
<evidence type="ECO:0000256" key="1">
    <source>
        <dbReference type="ARBA" id="ARBA00004167"/>
    </source>
</evidence>
<evidence type="ECO:0000256" key="7">
    <source>
        <dbReference type="SAM" id="MobiDB-lite"/>
    </source>
</evidence>
<feature type="compositionally biased region" description="Basic and acidic residues" evidence="7">
    <location>
        <begin position="184"/>
        <end position="193"/>
    </location>
</feature>
<dbReference type="Pfam" id="PF01145">
    <property type="entry name" value="Band_7"/>
    <property type="match status" value="1"/>
</dbReference>
<reference evidence="9 10" key="1">
    <citation type="journal article" date="2012" name="J. Bacteriol.">
        <title>Genome Sequence of the Alkane-Degrading Bacterium Alcanivorax hongdengensis Type Strain A-11-3.</title>
        <authorList>
            <person name="Lai Q."/>
            <person name="Shao Z."/>
        </authorList>
    </citation>
    <scope>NUCLEOTIDE SEQUENCE [LARGE SCALE GENOMIC DNA]</scope>
    <source>
        <strain evidence="9 10">A-11-3</strain>
    </source>
</reference>
<dbReference type="RefSeq" id="WP_008927305.1">
    <property type="nucleotide sequence ID" value="NZ_AMRJ01000001.1"/>
</dbReference>
<evidence type="ECO:0000313" key="10">
    <source>
        <dbReference type="Proteomes" id="UP000010164"/>
    </source>
</evidence>
<evidence type="ECO:0000256" key="5">
    <source>
        <dbReference type="ARBA" id="ARBA00023136"/>
    </source>
</evidence>
<evidence type="ECO:0000256" key="2">
    <source>
        <dbReference type="ARBA" id="ARBA00007862"/>
    </source>
</evidence>
<dbReference type="InterPro" id="IPR001107">
    <property type="entry name" value="Band_7"/>
</dbReference>